<name>A0A9R0YZY2_TRITD</name>
<dbReference type="InterPro" id="IPR036047">
    <property type="entry name" value="F-box-like_dom_sf"/>
</dbReference>
<reference evidence="2 3" key="1">
    <citation type="submission" date="2017-09" db="EMBL/GenBank/DDBJ databases">
        <authorList>
            <consortium name="International Durum Wheat Genome Sequencing Consortium (IDWGSC)"/>
            <person name="Milanesi L."/>
        </authorList>
    </citation>
    <scope>NUCLEOTIDE SEQUENCE [LARGE SCALE GENOMIC DNA]</scope>
    <source>
        <strain evidence="3">cv. Svevo</strain>
    </source>
</reference>
<dbReference type="InterPro" id="IPR005174">
    <property type="entry name" value="KIB1-4_b-propeller"/>
</dbReference>
<dbReference type="OMA" id="CRSWRAC"/>
<feature type="domain" description="KIB1-4 beta-propeller" evidence="1">
    <location>
        <begin position="89"/>
        <end position="347"/>
    </location>
</feature>
<dbReference type="Gene3D" id="1.20.1280.50">
    <property type="match status" value="1"/>
</dbReference>
<evidence type="ECO:0000259" key="1">
    <source>
        <dbReference type="Pfam" id="PF03478"/>
    </source>
</evidence>
<dbReference type="Gramene" id="TRITD6Bv1G228630.1">
    <property type="protein sequence ID" value="TRITD6Bv1G228630.1"/>
    <property type="gene ID" value="TRITD6Bv1G228630"/>
</dbReference>
<dbReference type="PANTHER" id="PTHR33110:SF104">
    <property type="entry name" value="MRNA CAP-BINDING PROTEIN"/>
    <property type="match status" value="1"/>
</dbReference>
<dbReference type="AlphaFoldDB" id="A0A9R0YZY2"/>
<dbReference type="EMBL" id="LT934122">
    <property type="protein sequence ID" value="VAI64005.1"/>
    <property type="molecule type" value="Genomic_DNA"/>
</dbReference>
<proteinExistence type="predicted"/>
<organism evidence="2 3">
    <name type="scientific">Triticum turgidum subsp. durum</name>
    <name type="common">Durum wheat</name>
    <name type="synonym">Triticum durum</name>
    <dbReference type="NCBI Taxonomy" id="4567"/>
    <lineage>
        <taxon>Eukaryota</taxon>
        <taxon>Viridiplantae</taxon>
        <taxon>Streptophyta</taxon>
        <taxon>Embryophyta</taxon>
        <taxon>Tracheophyta</taxon>
        <taxon>Spermatophyta</taxon>
        <taxon>Magnoliopsida</taxon>
        <taxon>Liliopsida</taxon>
        <taxon>Poales</taxon>
        <taxon>Poaceae</taxon>
        <taxon>BOP clade</taxon>
        <taxon>Pooideae</taxon>
        <taxon>Triticodae</taxon>
        <taxon>Triticeae</taxon>
        <taxon>Triticinae</taxon>
        <taxon>Triticum</taxon>
    </lineage>
</organism>
<dbReference type="Proteomes" id="UP000324705">
    <property type="component" value="Chromosome 6B"/>
</dbReference>
<accession>A0A9R0YZY2</accession>
<evidence type="ECO:0000313" key="2">
    <source>
        <dbReference type="EMBL" id="VAI64005.1"/>
    </source>
</evidence>
<dbReference type="SUPFAM" id="SSF81383">
    <property type="entry name" value="F-box domain"/>
    <property type="match status" value="1"/>
</dbReference>
<dbReference type="PANTHER" id="PTHR33110">
    <property type="entry name" value="F-BOX/KELCH-REPEAT PROTEIN-RELATED"/>
    <property type="match status" value="1"/>
</dbReference>
<sequence length="395" mass="44055">MGLRRRRTYRPKPTTPWMTMPVRWSDLPDDLLPLIYVKVDSLLHRVRFAAVCRSWRAAAIMSRQAAPPVLPWLIFSSDGGKSRRAYCPEEGGILRIRIRRQVLTGKRFVGAHDGGWVAAIGGESKLVIVNLFSGTEVSLPARNAYPTYKIVFSESPASSGCILAAIMSQYGVAVCQIGCPNGTWTVKQLDGLLCLMDIVFYNGHLYGITSFEQLLKFKIGVNKDGVLAFIGEPHQLQIRKCSGPPAYRRYIIELQGKLVMVARSYSRRINSEPIFKVFELADKATTEYTHQWEELMTLGDYALFLGAKSSKAVYVPASGHDGVQRSCIYADDMKYLTQLDGHGDCVYPVQDKSSHHARHMIKSAGSYVAAGADTSGMWVFPPNFWAANSRQARHL</sequence>
<keyword evidence="3" id="KW-1185">Reference proteome</keyword>
<evidence type="ECO:0000313" key="3">
    <source>
        <dbReference type="Proteomes" id="UP000324705"/>
    </source>
</evidence>
<gene>
    <name evidence="2" type="ORF">TRITD_6Bv1G228630</name>
</gene>
<dbReference type="Pfam" id="PF03478">
    <property type="entry name" value="Beta-prop_KIB1-4"/>
    <property type="match status" value="1"/>
</dbReference>
<protein>
    <recommendedName>
        <fullName evidence="1">KIB1-4 beta-propeller domain-containing protein</fullName>
    </recommendedName>
</protein>